<reference evidence="2" key="1">
    <citation type="submission" date="2019-07" db="EMBL/GenBank/DDBJ databases">
        <authorList>
            <person name="Dittberner H."/>
        </authorList>
    </citation>
    <scope>NUCLEOTIDE SEQUENCE [LARGE SCALE GENOMIC DNA]</scope>
</reference>
<feature type="compositionally biased region" description="Basic and acidic residues" evidence="1">
    <location>
        <begin position="51"/>
        <end position="64"/>
    </location>
</feature>
<dbReference type="Proteomes" id="UP000489600">
    <property type="component" value="Unassembled WGS sequence"/>
</dbReference>
<evidence type="ECO:0000256" key="1">
    <source>
        <dbReference type="SAM" id="MobiDB-lite"/>
    </source>
</evidence>
<feature type="compositionally biased region" description="Polar residues" evidence="1">
    <location>
        <begin position="29"/>
        <end position="50"/>
    </location>
</feature>
<evidence type="ECO:0000313" key="2">
    <source>
        <dbReference type="EMBL" id="VVB11037.1"/>
    </source>
</evidence>
<name>A0A565CBJ0_9BRAS</name>
<feature type="region of interest" description="Disordered" evidence="1">
    <location>
        <begin position="1"/>
        <end position="64"/>
    </location>
</feature>
<gene>
    <name evidence="2" type="ORF">ANE_LOCUS21481</name>
</gene>
<proteinExistence type="predicted"/>
<protein>
    <submittedName>
        <fullName evidence="2">Uncharacterized protein</fullName>
    </submittedName>
</protein>
<sequence length="64" mass="6921">MVKESQIRNPGDDQPGDKDKEPVVDESDTNLADSYGSGSNPRQAPNVTGENKTENEPRPRPAAN</sequence>
<organism evidence="2 3">
    <name type="scientific">Arabis nemorensis</name>
    <dbReference type="NCBI Taxonomy" id="586526"/>
    <lineage>
        <taxon>Eukaryota</taxon>
        <taxon>Viridiplantae</taxon>
        <taxon>Streptophyta</taxon>
        <taxon>Embryophyta</taxon>
        <taxon>Tracheophyta</taxon>
        <taxon>Spermatophyta</taxon>
        <taxon>Magnoliopsida</taxon>
        <taxon>eudicotyledons</taxon>
        <taxon>Gunneridae</taxon>
        <taxon>Pentapetalae</taxon>
        <taxon>rosids</taxon>
        <taxon>malvids</taxon>
        <taxon>Brassicales</taxon>
        <taxon>Brassicaceae</taxon>
        <taxon>Arabideae</taxon>
        <taxon>Arabis</taxon>
    </lineage>
</organism>
<dbReference type="AlphaFoldDB" id="A0A565CBJ0"/>
<keyword evidence="3" id="KW-1185">Reference proteome</keyword>
<accession>A0A565CBJ0</accession>
<comment type="caution">
    <text evidence="2">The sequence shown here is derived from an EMBL/GenBank/DDBJ whole genome shotgun (WGS) entry which is preliminary data.</text>
</comment>
<evidence type="ECO:0000313" key="3">
    <source>
        <dbReference type="Proteomes" id="UP000489600"/>
    </source>
</evidence>
<dbReference type="EMBL" id="CABITT030000007">
    <property type="protein sequence ID" value="VVB11037.1"/>
    <property type="molecule type" value="Genomic_DNA"/>
</dbReference>